<feature type="transmembrane region" description="Helical" evidence="2">
    <location>
        <begin position="6"/>
        <end position="23"/>
    </location>
</feature>
<organism evidence="3 4">
    <name type="scientific">Gordonia jinhuaensis</name>
    <dbReference type="NCBI Taxonomy" id="1517702"/>
    <lineage>
        <taxon>Bacteria</taxon>
        <taxon>Bacillati</taxon>
        <taxon>Actinomycetota</taxon>
        <taxon>Actinomycetes</taxon>
        <taxon>Mycobacteriales</taxon>
        <taxon>Gordoniaceae</taxon>
        <taxon>Gordonia</taxon>
    </lineage>
</organism>
<keyword evidence="2" id="KW-1133">Transmembrane helix</keyword>
<evidence type="ECO:0000313" key="3">
    <source>
        <dbReference type="EMBL" id="GGB36604.1"/>
    </source>
</evidence>
<keyword evidence="4" id="KW-1185">Reference proteome</keyword>
<dbReference type="EMBL" id="BMGC01000018">
    <property type="protein sequence ID" value="GGB36604.1"/>
    <property type="molecule type" value="Genomic_DNA"/>
</dbReference>
<proteinExistence type="predicted"/>
<evidence type="ECO:0000256" key="1">
    <source>
        <dbReference type="SAM" id="MobiDB-lite"/>
    </source>
</evidence>
<dbReference type="InterPro" id="IPR049726">
    <property type="entry name" value="TtfA-like_core"/>
</dbReference>
<dbReference type="CDD" id="cd21904">
    <property type="entry name" value="TtfA-like"/>
    <property type="match status" value="1"/>
</dbReference>
<reference evidence="3" key="1">
    <citation type="journal article" date="2014" name="Int. J. Syst. Evol. Microbiol.">
        <title>Complete genome sequence of Corynebacterium casei LMG S-19264T (=DSM 44701T), isolated from a smear-ripened cheese.</title>
        <authorList>
            <consortium name="US DOE Joint Genome Institute (JGI-PGF)"/>
            <person name="Walter F."/>
            <person name="Albersmeier A."/>
            <person name="Kalinowski J."/>
            <person name="Ruckert C."/>
        </authorList>
    </citation>
    <scope>NUCLEOTIDE SEQUENCE</scope>
    <source>
        <strain evidence="3">CGMCC 1.12827</strain>
    </source>
</reference>
<feature type="compositionally biased region" description="Low complexity" evidence="1">
    <location>
        <begin position="260"/>
        <end position="269"/>
    </location>
</feature>
<comment type="caution">
    <text evidence="3">The sequence shown here is derived from an EMBL/GenBank/DDBJ whole genome shotgun (WGS) entry which is preliminary data.</text>
</comment>
<keyword evidence="2" id="KW-0812">Transmembrane</keyword>
<feature type="compositionally biased region" description="Basic and acidic residues" evidence="1">
    <location>
        <begin position="243"/>
        <end position="259"/>
    </location>
</feature>
<feature type="compositionally biased region" description="Basic residues" evidence="1">
    <location>
        <begin position="414"/>
        <end position="425"/>
    </location>
</feature>
<reference evidence="3" key="2">
    <citation type="submission" date="2020-09" db="EMBL/GenBank/DDBJ databases">
        <authorList>
            <person name="Sun Q."/>
            <person name="Zhou Y."/>
        </authorList>
    </citation>
    <scope>NUCLEOTIDE SEQUENCE</scope>
    <source>
        <strain evidence="3">CGMCC 1.12827</strain>
    </source>
</reference>
<dbReference type="AlphaFoldDB" id="A0A916TA46"/>
<protein>
    <submittedName>
        <fullName evidence="3">Uncharacterized protein</fullName>
    </submittedName>
</protein>
<name>A0A916TA46_9ACTN</name>
<evidence type="ECO:0000313" key="4">
    <source>
        <dbReference type="Proteomes" id="UP000621454"/>
    </source>
</evidence>
<gene>
    <name evidence="3" type="ORF">GCM10011489_25640</name>
</gene>
<keyword evidence="2" id="KW-0472">Membrane</keyword>
<evidence type="ECO:0000256" key="2">
    <source>
        <dbReference type="SAM" id="Phobius"/>
    </source>
</evidence>
<feature type="compositionally biased region" description="Basic and acidic residues" evidence="1">
    <location>
        <begin position="373"/>
        <end position="413"/>
    </location>
</feature>
<feature type="compositionally biased region" description="Basic and acidic residues" evidence="1">
    <location>
        <begin position="274"/>
        <end position="283"/>
    </location>
</feature>
<dbReference type="RefSeq" id="WP_188586983.1">
    <property type="nucleotide sequence ID" value="NZ_BMGC01000018.1"/>
</dbReference>
<feature type="region of interest" description="Disordered" evidence="1">
    <location>
        <begin position="202"/>
        <end position="425"/>
    </location>
</feature>
<accession>A0A916TA46</accession>
<sequence>MTALYFVIAALALIGAGILLWLDRRRSHGVDARASWADSHDFTYQATDQAVSRRFHAGGMDVVTDARVLAVADGRYHGRHALVFDLGDALTVAGVQGSVASDVVVDLRHEDALAPSDEDLAPLGAMGERVMFANDLEIARRVCDRRMIALATNAPGYLEVIWNEGEWALAAMPRTDDADRIDTALETARRYGDLLRVLPPVQPPAAQRADARDPHAPVSGRMRAVSDPARRSEGGRGTGVRSEATRAETARSDTARPEASRAAAVADPVRTPRSRGEATREDSSPGADSARRMPATQRSAQPPVSRPAPLARPVAGEPRSPQPGAADPDETQAWMPAGGRPTRPPTQPQPDTRMFGAPPRRQPSDYRQNPHSADSRHGERSVDRRRDEQDRLDRDPRDRDRRDRDPRDRDRRDNHRHIRPVRGDE</sequence>
<dbReference type="Proteomes" id="UP000621454">
    <property type="component" value="Unassembled WGS sequence"/>
</dbReference>